<dbReference type="InParanoid" id="D8PNE8"/>
<keyword evidence="3" id="KW-1185">Reference proteome</keyword>
<dbReference type="EMBL" id="GL377302">
    <property type="protein sequence ID" value="EFJ02887.1"/>
    <property type="molecule type" value="Genomic_DNA"/>
</dbReference>
<dbReference type="HOGENOM" id="CLU_257886_0_0_1"/>
<organism evidence="3">
    <name type="scientific">Schizophyllum commune (strain H4-8 / FGSC 9210)</name>
    <name type="common">Split gill fungus</name>
    <dbReference type="NCBI Taxonomy" id="578458"/>
    <lineage>
        <taxon>Eukaryota</taxon>
        <taxon>Fungi</taxon>
        <taxon>Dikarya</taxon>
        <taxon>Basidiomycota</taxon>
        <taxon>Agaricomycotina</taxon>
        <taxon>Agaricomycetes</taxon>
        <taxon>Agaricomycetidae</taxon>
        <taxon>Agaricales</taxon>
        <taxon>Schizophyllaceae</taxon>
        <taxon>Schizophyllum</taxon>
    </lineage>
</organism>
<evidence type="ECO:0000313" key="2">
    <source>
        <dbReference type="EMBL" id="EFJ02887.1"/>
    </source>
</evidence>
<name>D8PNE8_SCHCM</name>
<dbReference type="Proteomes" id="UP000007431">
    <property type="component" value="Unassembled WGS sequence"/>
</dbReference>
<sequence>MDRPGFHPKVASTSVARAVRRAVEPTTGALARAAKRTTTLVRNAFNPHRTSHETTLARLQAQQPPTPDPAPASTPDAVPPHAPANHRAAWAPAEDHADGYEDLRAQAAAFPASVRHLAATVEHPSAREAAASAAAASDPAQSTPTPASAPIQRKGMDDLVRRRNLPPTDDPQVQRMLMNQQLKLASTLEKEGISVAELLKEINEHVEQHQSRASPKTISGRNLILARWMLLYIQVYGDRPLDYAWDPEIVQELAPRFLEFTLKFVLGVRNRKRPLKSRTVQWWMALLCQSIIRYVTDPKKDFAPCGVQLLIEQQLFDTLSDQVVSLSNRFNLDRSPTRKLFFGLWEVLIMITGALEDMRTAPNPLYHIQSIIKILLPFYLTVRPTTIGPATQELLAQGFYIKLADIGIFKEEKGYEVHFTLRAFKGHFQSHSDRPQRMVVRSVQRPELAPFDLPSWLIVYLISIGAFQDFTTLDEFEASDVCQRHIKQEFLDYPLCCAANEGGHELLIDIPAMAHHFSDNCRVLCRRNGLPQGGTHMVRRGSAHEYALASDAVTSGLILHHKPSGDTAVQREFYSPGAEGVDVTALRLSTDPHISPASLQRIQDHHQQFSVAIDTLARIANDHVSYVEYGPAAAIKEYKQAANKAANERGDAHPEVVQAEAARDNLLPAYVALYDMPDPPKVFAITKVRTMFKHATTPTVKKPIASFKLGVTEEQASQQLALINAKHAEYQQVKKKHRSLEKDDDARVITDRALANNKEGTVAERQQARSFLHDAPSLLTANIIKDYRHRTAVMLTSEDQMADALDLDGADEDAVFAETCKSRPIVQVHRGATRARNAAAAAATAAQKAGAGQAEVAAAAQAATAQVARAQVEGANDELDAEGEDDVPVVPVEETTVPAVQDDGVEDDLNDPWTVAEAGRTLGTMSSLDTLCIFKRILFSFVIAQRLAPHVKVTSGPKKRVQYYICTLCAPLRAHLNKHHIKGTSAPELQETFKTKSQLTNHQKTQHLNEWRETLFTIARDGRRLQCPGCKLHKGSLDRLVIHMRFRCTEKAKYAQMFDDYREIRCATKGHTKPKGLIRRKGILDETTDVSDTDDDWSDWDGSDEDTPEVMPEAAQDAQDMPRVSPRPTAAAAAAAEDDDDDESQPSAQREASDGDESDADDRLDDGDESFVDDASSSSEGNSSIIGADDDEYMPWAAAPAVDDDDEDEERSFANISLLSDQQAMLMQDYETFSMILEGQFDGLGANVLQAVYEHSKTMLANAGGHIDIAPAEWQAALARVDAVEVPGAVEMDDLMEDCQNWISQMEARSPDLSSHQTHLAQVFATIRRRSAMPTIGMHEWEDAGHLL</sequence>
<evidence type="ECO:0000256" key="1">
    <source>
        <dbReference type="SAM" id="MobiDB-lite"/>
    </source>
</evidence>
<evidence type="ECO:0000313" key="3">
    <source>
        <dbReference type="Proteomes" id="UP000007431"/>
    </source>
</evidence>
<feature type="compositionally biased region" description="Acidic residues" evidence="1">
    <location>
        <begin position="1154"/>
        <end position="1172"/>
    </location>
</feature>
<feature type="compositionally biased region" description="Low complexity" evidence="1">
    <location>
        <begin position="127"/>
        <end position="150"/>
    </location>
</feature>
<proteinExistence type="predicted"/>
<feature type="region of interest" description="Disordered" evidence="1">
    <location>
        <begin position="1088"/>
        <end position="1194"/>
    </location>
</feature>
<dbReference type="OMA" id="RNSEHIT"/>
<feature type="compositionally biased region" description="Pro residues" evidence="1">
    <location>
        <begin position="64"/>
        <end position="82"/>
    </location>
</feature>
<feature type="compositionally biased region" description="Acidic residues" evidence="1">
    <location>
        <begin position="1088"/>
        <end position="1108"/>
    </location>
</feature>
<protein>
    <submittedName>
        <fullName evidence="2">Expressed protein</fullName>
    </submittedName>
</protein>
<dbReference type="eggNOG" id="ENOG502QZII">
    <property type="taxonomic scope" value="Eukaryota"/>
</dbReference>
<reference evidence="2 3" key="1">
    <citation type="journal article" date="2010" name="Nat. Biotechnol.">
        <title>Genome sequence of the model mushroom Schizophyllum commune.</title>
        <authorList>
            <person name="Ohm R.A."/>
            <person name="de Jong J.F."/>
            <person name="Lugones L.G."/>
            <person name="Aerts A."/>
            <person name="Kothe E."/>
            <person name="Stajich J.E."/>
            <person name="de Vries R.P."/>
            <person name="Record E."/>
            <person name="Levasseur A."/>
            <person name="Baker S.E."/>
            <person name="Bartholomew K.A."/>
            <person name="Coutinho P.M."/>
            <person name="Erdmann S."/>
            <person name="Fowler T.J."/>
            <person name="Gathman A.C."/>
            <person name="Lombard V."/>
            <person name="Henrissat B."/>
            <person name="Knabe N."/>
            <person name="Kuees U."/>
            <person name="Lilly W.W."/>
            <person name="Lindquist E."/>
            <person name="Lucas S."/>
            <person name="Magnuson J.K."/>
            <person name="Piumi F."/>
            <person name="Raudaskoski M."/>
            <person name="Salamov A."/>
            <person name="Schmutz J."/>
            <person name="Schwarze F.W.M.R."/>
            <person name="vanKuyk P.A."/>
            <person name="Horton J.S."/>
            <person name="Grigoriev I.V."/>
            <person name="Woesten H.A.B."/>
        </authorList>
    </citation>
    <scope>NUCLEOTIDE SEQUENCE [LARGE SCALE GENOMIC DNA]</scope>
    <source>
        <strain evidence="3">H4-8 / FGSC 9210</strain>
    </source>
</reference>
<feature type="region of interest" description="Disordered" evidence="1">
    <location>
        <begin position="59"/>
        <end position="84"/>
    </location>
</feature>
<feature type="compositionally biased region" description="Low complexity" evidence="1">
    <location>
        <begin position="1176"/>
        <end position="1187"/>
    </location>
</feature>
<feature type="region of interest" description="Disordered" evidence="1">
    <location>
        <begin position="123"/>
        <end position="171"/>
    </location>
</feature>
<accession>D8PNE8</accession>
<dbReference type="VEuPathDB" id="FungiDB:SCHCODRAFT_02499158"/>
<gene>
    <name evidence="2" type="ORF">SCHCODRAFT_254870</name>
</gene>